<dbReference type="Proteomes" id="UP000004968">
    <property type="component" value="Unassembled WGS sequence"/>
</dbReference>
<evidence type="ECO:0000313" key="2">
    <source>
        <dbReference type="Proteomes" id="UP000004968"/>
    </source>
</evidence>
<comment type="caution">
    <text evidence="1">The sequence shown here is derived from an EMBL/GenBank/DDBJ whole genome shotgun (WGS) entry which is preliminary data.</text>
</comment>
<accession>D3APY2</accession>
<dbReference type="HOGENOM" id="CLU_3271223_0_0_9"/>
<gene>
    <name evidence="1" type="ORF">CLOSTHATH_05689</name>
</gene>
<name>D3APY2_9FIRM</name>
<evidence type="ECO:0000313" key="1">
    <source>
        <dbReference type="EMBL" id="EFC96132.1"/>
    </source>
</evidence>
<dbReference type="EMBL" id="ACIO01000615">
    <property type="protein sequence ID" value="EFC96132.1"/>
    <property type="molecule type" value="Genomic_DNA"/>
</dbReference>
<protein>
    <submittedName>
        <fullName evidence="1">Uncharacterized protein</fullName>
    </submittedName>
</protein>
<proteinExistence type="predicted"/>
<reference evidence="1 2" key="1">
    <citation type="submission" date="2010-01" db="EMBL/GenBank/DDBJ databases">
        <authorList>
            <person name="Weinstock G."/>
            <person name="Sodergren E."/>
            <person name="Clifton S."/>
            <person name="Fulton L."/>
            <person name="Fulton B."/>
            <person name="Courtney L."/>
            <person name="Fronick C."/>
            <person name="Harrison M."/>
            <person name="Strong C."/>
            <person name="Farmer C."/>
            <person name="Delahaunty K."/>
            <person name="Markovic C."/>
            <person name="Hall O."/>
            <person name="Minx P."/>
            <person name="Tomlinson C."/>
            <person name="Mitreva M."/>
            <person name="Nelson J."/>
            <person name="Hou S."/>
            <person name="Wollam A."/>
            <person name="Pepin K.H."/>
            <person name="Johnson M."/>
            <person name="Bhonagiri V."/>
            <person name="Nash W.E."/>
            <person name="Warren W."/>
            <person name="Chinwalla A."/>
            <person name="Mardis E.R."/>
            <person name="Wilson R.K."/>
        </authorList>
    </citation>
    <scope>NUCLEOTIDE SEQUENCE [LARGE SCALE GENOMIC DNA]</scope>
    <source>
        <strain evidence="1 2">DSM 13479</strain>
    </source>
</reference>
<sequence>MLSDHFSFFHLITFILLLETTDPVNDYNFFPLFLQLIHQFS</sequence>
<organism evidence="1 2">
    <name type="scientific">Hungatella hathewayi DSM 13479</name>
    <dbReference type="NCBI Taxonomy" id="566550"/>
    <lineage>
        <taxon>Bacteria</taxon>
        <taxon>Bacillati</taxon>
        <taxon>Bacillota</taxon>
        <taxon>Clostridia</taxon>
        <taxon>Lachnospirales</taxon>
        <taxon>Lachnospiraceae</taxon>
        <taxon>Hungatella</taxon>
    </lineage>
</organism>
<dbReference type="AlphaFoldDB" id="D3APY2"/>